<accession>A0A433BBQ1</accession>
<sequence>MDHSEKYYQSPPKPSYYRNRRFRFISLAALIFFSGLWIITRFGGSSHMKSFVFGRKPTDMDGTAAAAAAAAVQFDGEMPMVVFSPPPQEEQAGMSELEVEIRGIITSHKVVVFSRTYSQQAKILLDTYDIKPKYHVIEVDTREDAQELKEALGVITSQYTFPNVFVSGKSIGGSDDLAAMDRDGSLLKVLKGANVL</sequence>
<dbReference type="Pfam" id="PF00462">
    <property type="entry name" value="Glutaredoxin"/>
    <property type="match status" value="1"/>
</dbReference>
<dbReference type="InterPro" id="IPR002109">
    <property type="entry name" value="Glutaredoxin"/>
</dbReference>
<dbReference type="AlphaFoldDB" id="A0A433BBQ1"/>
<evidence type="ECO:0000313" key="3">
    <source>
        <dbReference type="EMBL" id="RUP23722.1"/>
    </source>
</evidence>
<dbReference type="InterPro" id="IPR036249">
    <property type="entry name" value="Thioredoxin-like_sf"/>
</dbReference>
<dbReference type="OrthoDB" id="423313at2759"/>
<name>A0A433BBQ1_9FUNG</name>
<protein>
    <recommendedName>
        <fullName evidence="2">Glutaredoxin domain-containing protein</fullName>
    </recommendedName>
</protein>
<dbReference type="Gene3D" id="3.40.30.10">
    <property type="entry name" value="Glutaredoxin"/>
    <property type="match status" value="1"/>
</dbReference>
<dbReference type="GO" id="GO:0005796">
    <property type="term" value="C:Golgi lumen"/>
    <property type="evidence" value="ECO:0007669"/>
    <property type="project" value="TreeGrafter"/>
</dbReference>
<dbReference type="GO" id="GO:0015038">
    <property type="term" value="F:glutathione disulfide oxidoreductase activity"/>
    <property type="evidence" value="ECO:0007669"/>
    <property type="project" value="TreeGrafter"/>
</dbReference>
<dbReference type="GO" id="GO:0005801">
    <property type="term" value="C:cis-Golgi network"/>
    <property type="evidence" value="ECO:0007669"/>
    <property type="project" value="TreeGrafter"/>
</dbReference>
<dbReference type="EMBL" id="RBNI01014075">
    <property type="protein sequence ID" value="RUP23722.1"/>
    <property type="molecule type" value="Genomic_DNA"/>
</dbReference>
<keyword evidence="1" id="KW-0812">Transmembrane</keyword>
<dbReference type="PANTHER" id="PTHR45694">
    <property type="entry name" value="GLUTAREDOXIN 2"/>
    <property type="match status" value="1"/>
</dbReference>
<keyword evidence="1" id="KW-1133">Transmembrane helix</keyword>
<dbReference type="PROSITE" id="PS51354">
    <property type="entry name" value="GLUTAREDOXIN_2"/>
    <property type="match status" value="1"/>
</dbReference>
<keyword evidence="1" id="KW-0472">Membrane</keyword>
<proteinExistence type="predicted"/>
<keyword evidence="4" id="KW-1185">Reference proteome</keyword>
<dbReference type="PANTHER" id="PTHR45694:SF5">
    <property type="entry name" value="GLUTAREDOXIN 2"/>
    <property type="match status" value="1"/>
</dbReference>
<dbReference type="Proteomes" id="UP000268093">
    <property type="component" value="Unassembled WGS sequence"/>
</dbReference>
<dbReference type="SUPFAM" id="SSF52833">
    <property type="entry name" value="Thioredoxin-like"/>
    <property type="match status" value="1"/>
</dbReference>
<feature type="transmembrane region" description="Helical" evidence="1">
    <location>
        <begin position="21"/>
        <end position="39"/>
    </location>
</feature>
<evidence type="ECO:0000259" key="2">
    <source>
        <dbReference type="Pfam" id="PF00462"/>
    </source>
</evidence>
<dbReference type="CDD" id="cd03419">
    <property type="entry name" value="GRX_GRXh_1_2_like"/>
    <property type="match status" value="1"/>
</dbReference>
<dbReference type="GO" id="GO:0034599">
    <property type="term" value="P:cellular response to oxidative stress"/>
    <property type="evidence" value="ECO:0007669"/>
    <property type="project" value="TreeGrafter"/>
</dbReference>
<evidence type="ECO:0000313" key="4">
    <source>
        <dbReference type="Proteomes" id="UP000268093"/>
    </source>
</evidence>
<gene>
    <name evidence="3" type="ORF">BC936DRAFT_138975</name>
</gene>
<dbReference type="GO" id="GO:0000324">
    <property type="term" value="C:fungal-type vacuole"/>
    <property type="evidence" value="ECO:0007669"/>
    <property type="project" value="TreeGrafter"/>
</dbReference>
<feature type="domain" description="Glutaredoxin" evidence="2">
    <location>
        <begin position="117"/>
        <end position="171"/>
    </location>
</feature>
<reference evidence="3 4" key="1">
    <citation type="journal article" date="2018" name="New Phytol.">
        <title>Phylogenomics of Endogonaceae and evolution of mycorrhizas within Mucoromycota.</title>
        <authorList>
            <person name="Chang Y."/>
            <person name="Desiro A."/>
            <person name="Na H."/>
            <person name="Sandor L."/>
            <person name="Lipzen A."/>
            <person name="Clum A."/>
            <person name="Barry K."/>
            <person name="Grigoriev I.V."/>
            <person name="Martin F.M."/>
            <person name="Stajich J.E."/>
            <person name="Smith M.E."/>
            <person name="Bonito G."/>
            <person name="Spatafora J.W."/>
        </authorList>
    </citation>
    <scope>NUCLEOTIDE SEQUENCE [LARGE SCALE GENOMIC DNA]</scope>
    <source>
        <strain evidence="3 4">GMNB39</strain>
    </source>
</reference>
<evidence type="ECO:0000256" key="1">
    <source>
        <dbReference type="SAM" id="Phobius"/>
    </source>
</evidence>
<comment type="caution">
    <text evidence="3">The sequence shown here is derived from an EMBL/GenBank/DDBJ whole genome shotgun (WGS) entry which is preliminary data.</text>
</comment>
<organism evidence="3 4">
    <name type="scientific">Jimgerdemannia flammicorona</name>
    <dbReference type="NCBI Taxonomy" id="994334"/>
    <lineage>
        <taxon>Eukaryota</taxon>
        <taxon>Fungi</taxon>
        <taxon>Fungi incertae sedis</taxon>
        <taxon>Mucoromycota</taxon>
        <taxon>Mucoromycotina</taxon>
        <taxon>Endogonomycetes</taxon>
        <taxon>Endogonales</taxon>
        <taxon>Endogonaceae</taxon>
        <taxon>Jimgerdemannia</taxon>
    </lineage>
</organism>